<dbReference type="PROSITE" id="PS51987">
    <property type="entry name" value="GS_CATALYTIC"/>
    <property type="match status" value="1"/>
</dbReference>
<keyword evidence="6" id="KW-0460">Magnesium</keyword>
<dbReference type="SMART" id="SM01230">
    <property type="entry name" value="Gln-synt_C"/>
    <property type="match status" value="1"/>
</dbReference>
<dbReference type="PROSITE" id="PS51986">
    <property type="entry name" value="GS_BETA_GRASP"/>
    <property type="match status" value="1"/>
</dbReference>
<evidence type="ECO:0000256" key="8">
    <source>
        <dbReference type="PROSITE-ProRule" id="PRU01330"/>
    </source>
</evidence>
<evidence type="ECO:0000259" key="11">
    <source>
        <dbReference type="PROSITE" id="PS51986"/>
    </source>
</evidence>
<evidence type="ECO:0000256" key="6">
    <source>
        <dbReference type="ARBA" id="ARBA00022842"/>
    </source>
</evidence>
<feature type="compositionally biased region" description="Polar residues" evidence="10">
    <location>
        <begin position="1"/>
        <end position="23"/>
    </location>
</feature>
<dbReference type="AlphaFoldDB" id="A0A316BYZ7"/>
<name>A0A316BYZ7_PSESE</name>
<feature type="region of interest" description="Disordered" evidence="10">
    <location>
        <begin position="1"/>
        <end position="49"/>
    </location>
</feature>
<comment type="cofactor">
    <cofactor evidence="1">
        <name>Mg(2+)</name>
        <dbReference type="ChEBI" id="CHEBI:18420"/>
    </cofactor>
</comment>
<evidence type="ECO:0000256" key="9">
    <source>
        <dbReference type="RuleBase" id="RU000384"/>
    </source>
</evidence>
<dbReference type="Pfam" id="PF00120">
    <property type="entry name" value="Gln-synt_C"/>
    <property type="match status" value="1"/>
</dbReference>
<dbReference type="SUPFAM" id="SSF55931">
    <property type="entry name" value="Glutamine synthetase/guanido kinase"/>
    <property type="match status" value="1"/>
</dbReference>
<dbReference type="PANTHER" id="PTHR43785">
    <property type="entry name" value="GAMMA-GLUTAMYLPUTRESCINE SYNTHETASE"/>
    <property type="match status" value="1"/>
</dbReference>
<evidence type="ECO:0000256" key="10">
    <source>
        <dbReference type="SAM" id="MobiDB-lite"/>
    </source>
</evidence>
<dbReference type="Gene3D" id="3.10.20.70">
    <property type="entry name" value="Glutamine synthetase, N-terminal domain"/>
    <property type="match status" value="1"/>
</dbReference>
<dbReference type="InterPro" id="IPR008147">
    <property type="entry name" value="Gln_synt_N"/>
</dbReference>
<dbReference type="InterPro" id="IPR014746">
    <property type="entry name" value="Gln_synth/guanido_kin_cat_dom"/>
</dbReference>
<evidence type="ECO:0000259" key="12">
    <source>
        <dbReference type="PROSITE" id="PS51987"/>
    </source>
</evidence>
<proteinExistence type="inferred from homology"/>
<comment type="caution">
    <text evidence="13">The sequence shown here is derived from an EMBL/GenBank/DDBJ whole genome shotgun (WGS) entry which is preliminary data.</text>
</comment>
<sequence length="496" mass="54932">MREITGNTHTGAKTSSLGDTHSPSRLAAEKNRPPKIPPAAVGDKKSKFMSPEHEAEYRAFVEKHPDLEAVEFLLVDPNGVMRGKWAPGDALKKAFQEGVNFPMSLHGLDVWGREVSETGLHIETGDQDGYCRATRGSLSIVPWAKRKTAQVMLQTFSPEGEPFMADSRQVLKRKVAEVNEKGYFPVVAFELEFYLLDPEVEWDDGMPAPVGATAGPDRLRMYGLDDLAEHAALFDMIRDAAQEQELPIDTIIKEAAPGQFEVNLKHRADPLRAADDVIMLQRLVIGCARAHGLTATFMAKPFLEYAGNGMHVHASMLDREGRNIFGGEAGRKKLEAAVAGLLRTMPESLLLFINTWNGFRRITPGSYAPTRAVWGENNRSVALRIPVASDENKRLEHRIAGADANPYLVMSALIQGMVEGIENEEVPPPPIIGNAYDDNGLFLPDDMDEALQLMARSSFVERALGPLMAKVYQDLKRAEILAFWAEITQLERTTYL</sequence>
<evidence type="ECO:0000256" key="2">
    <source>
        <dbReference type="ARBA" id="ARBA00003117"/>
    </source>
</evidence>
<dbReference type="STRING" id="1192868.GCA_000304395_03523"/>
<gene>
    <name evidence="13" type="ORF">C7441_11483</name>
</gene>
<dbReference type="GO" id="GO:0005524">
    <property type="term" value="F:ATP binding"/>
    <property type="evidence" value="ECO:0007669"/>
    <property type="project" value="UniProtKB-KW"/>
</dbReference>
<comment type="similarity">
    <text evidence="8 9">Belongs to the glutamine synthetase family.</text>
</comment>
<accession>A0A316BYZ7</accession>
<evidence type="ECO:0000256" key="4">
    <source>
        <dbReference type="ARBA" id="ARBA00022741"/>
    </source>
</evidence>
<keyword evidence="5" id="KW-0067">ATP-binding</keyword>
<keyword evidence="4" id="KW-0547">Nucleotide-binding</keyword>
<organism evidence="13 14">
    <name type="scientific">Pseudaminobacter salicylatoxidans</name>
    <dbReference type="NCBI Taxonomy" id="93369"/>
    <lineage>
        <taxon>Bacteria</taxon>
        <taxon>Pseudomonadati</taxon>
        <taxon>Pseudomonadota</taxon>
        <taxon>Alphaproteobacteria</taxon>
        <taxon>Hyphomicrobiales</taxon>
        <taxon>Phyllobacteriaceae</taxon>
        <taxon>Pseudaminobacter</taxon>
    </lineage>
</organism>
<protein>
    <submittedName>
        <fullName evidence="13">Glutamate--putrescine ligase</fullName>
    </submittedName>
</protein>
<keyword evidence="7" id="KW-0535">Nitrogen fixation</keyword>
<dbReference type="GO" id="GO:0006542">
    <property type="term" value="P:glutamine biosynthetic process"/>
    <property type="evidence" value="ECO:0007669"/>
    <property type="project" value="InterPro"/>
</dbReference>
<evidence type="ECO:0000256" key="1">
    <source>
        <dbReference type="ARBA" id="ARBA00001946"/>
    </source>
</evidence>
<dbReference type="GO" id="GO:0006598">
    <property type="term" value="P:polyamine catabolic process"/>
    <property type="evidence" value="ECO:0007669"/>
    <property type="project" value="TreeGrafter"/>
</dbReference>
<evidence type="ECO:0000256" key="3">
    <source>
        <dbReference type="ARBA" id="ARBA00022598"/>
    </source>
</evidence>
<dbReference type="EMBL" id="QGGG01000014">
    <property type="protein sequence ID" value="PWJ79806.1"/>
    <property type="molecule type" value="Genomic_DNA"/>
</dbReference>
<dbReference type="InterPro" id="IPR008146">
    <property type="entry name" value="Gln_synth_cat_dom"/>
</dbReference>
<evidence type="ECO:0000256" key="5">
    <source>
        <dbReference type="ARBA" id="ARBA00022840"/>
    </source>
</evidence>
<keyword evidence="3 13" id="KW-0436">Ligase</keyword>
<keyword evidence="14" id="KW-1185">Reference proteome</keyword>
<dbReference type="SUPFAM" id="SSF54368">
    <property type="entry name" value="Glutamine synthetase, N-terminal domain"/>
    <property type="match status" value="1"/>
</dbReference>
<dbReference type="InterPro" id="IPR027303">
    <property type="entry name" value="Gln_synth_gly_rich_site"/>
</dbReference>
<feature type="domain" description="GS beta-grasp" evidence="11">
    <location>
        <begin position="65"/>
        <end position="160"/>
    </location>
</feature>
<dbReference type="Proteomes" id="UP000245396">
    <property type="component" value="Unassembled WGS sequence"/>
</dbReference>
<dbReference type="GO" id="GO:0004356">
    <property type="term" value="F:glutamine synthetase activity"/>
    <property type="evidence" value="ECO:0007669"/>
    <property type="project" value="InterPro"/>
</dbReference>
<dbReference type="PANTHER" id="PTHR43785:SF12">
    <property type="entry name" value="TYPE-1 GLUTAMINE SYNTHETASE 2"/>
    <property type="match status" value="1"/>
</dbReference>
<dbReference type="PROSITE" id="PS00181">
    <property type="entry name" value="GLNA_ATP"/>
    <property type="match status" value="1"/>
</dbReference>
<comment type="function">
    <text evidence="2">Catalyzes the ATP-dependent biosynthesis of glutamine from glutamate and ammonia.</text>
</comment>
<dbReference type="Gene3D" id="3.30.590.10">
    <property type="entry name" value="Glutamine synthetase/guanido kinase, catalytic domain"/>
    <property type="match status" value="1"/>
</dbReference>
<dbReference type="InterPro" id="IPR036651">
    <property type="entry name" value="Gln_synt_N_sf"/>
</dbReference>
<reference evidence="13 14" key="1">
    <citation type="submission" date="2018-05" db="EMBL/GenBank/DDBJ databases">
        <title>Genomic Encyclopedia of Type Strains, Phase IV (KMG-IV): sequencing the most valuable type-strain genomes for metagenomic binning, comparative biology and taxonomic classification.</title>
        <authorList>
            <person name="Goeker M."/>
        </authorList>
    </citation>
    <scope>NUCLEOTIDE SEQUENCE [LARGE SCALE GENOMIC DNA]</scope>
    <source>
        <strain evidence="13 14">DSM 6986</strain>
    </source>
</reference>
<evidence type="ECO:0000256" key="7">
    <source>
        <dbReference type="ARBA" id="ARBA00023231"/>
    </source>
</evidence>
<evidence type="ECO:0000313" key="14">
    <source>
        <dbReference type="Proteomes" id="UP000245396"/>
    </source>
</evidence>
<feature type="domain" description="GS catalytic" evidence="12">
    <location>
        <begin position="167"/>
        <end position="496"/>
    </location>
</feature>
<evidence type="ECO:0000313" key="13">
    <source>
        <dbReference type="EMBL" id="PWJ79806.1"/>
    </source>
</evidence>